<dbReference type="AlphaFoldDB" id="A0A4P8IJH6"/>
<evidence type="ECO:0000313" key="2">
    <source>
        <dbReference type="EMBL" id="QCP48932.1"/>
    </source>
</evidence>
<evidence type="ECO:0000256" key="1">
    <source>
        <dbReference type="SAM" id="SignalP"/>
    </source>
</evidence>
<name>A0A4P8IJH6_9BURK</name>
<dbReference type="OrthoDB" id="8612724at2"/>
<dbReference type="KEGG" id="tvl:FAZ95_06885"/>
<feature type="signal peptide" evidence="1">
    <location>
        <begin position="1"/>
        <end position="25"/>
    </location>
</feature>
<dbReference type="NCBIfam" id="NF042415">
    <property type="entry name" value="STY0301_fam"/>
    <property type="match status" value="1"/>
</dbReference>
<protein>
    <recommendedName>
        <fullName evidence="4">DUF3757 domain-containing protein</fullName>
    </recommendedName>
</protein>
<keyword evidence="3" id="KW-1185">Reference proteome</keyword>
<organism evidence="2 3">
    <name type="scientific">Trinickia violacea</name>
    <dbReference type="NCBI Taxonomy" id="2571746"/>
    <lineage>
        <taxon>Bacteria</taxon>
        <taxon>Pseudomonadati</taxon>
        <taxon>Pseudomonadota</taxon>
        <taxon>Betaproteobacteria</taxon>
        <taxon>Burkholderiales</taxon>
        <taxon>Burkholderiaceae</taxon>
        <taxon>Trinickia</taxon>
    </lineage>
</organism>
<gene>
    <name evidence="2" type="ORF">FAZ95_06885</name>
</gene>
<dbReference type="InterPro" id="IPR049973">
    <property type="entry name" value="STY0301-like"/>
</dbReference>
<dbReference type="EMBL" id="CP040077">
    <property type="protein sequence ID" value="QCP48932.1"/>
    <property type="molecule type" value="Genomic_DNA"/>
</dbReference>
<proteinExistence type="predicted"/>
<reference evidence="2 3" key="1">
    <citation type="submission" date="2019-05" db="EMBL/GenBank/DDBJ databases">
        <title>Burkholderia sp. DHOD12, isolated from subtropical forest soil.</title>
        <authorList>
            <person name="Gao Z.-H."/>
            <person name="Qiu L.-H."/>
        </authorList>
    </citation>
    <scope>NUCLEOTIDE SEQUENCE [LARGE SCALE GENOMIC DNA]</scope>
    <source>
        <strain evidence="2 3">DHOD12</strain>
    </source>
</reference>
<sequence length="148" mass="16372">MNPVRAFIFPSMLAATAFICFPAMADENPVCPAKISVAQNLDGQAPEGWTRYDAKDEYPFSGVSFWSGTPDQKAQLAPSQQKRNRAASTTATWILPKSETAYWVGCEYSGTSVILAKPLEKNIDRCSVEYDNRFSPPVAKSWRCVGRP</sequence>
<evidence type="ECO:0008006" key="4">
    <source>
        <dbReference type="Google" id="ProtNLM"/>
    </source>
</evidence>
<accession>A0A4P8IJH6</accession>
<keyword evidence="1" id="KW-0732">Signal</keyword>
<dbReference type="Proteomes" id="UP000298656">
    <property type="component" value="Chromosome 1"/>
</dbReference>
<dbReference type="RefSeq" id="WP_137331763.1">
    <property type="nucleotide sequence ID" value="NZ_CP040077.1"/>
</dbReference>
<feature type="chain" id="PRO_5020776642" description="DUF3757 domain-containing protein" evidence="1">
    <location>
        <begin position="26"/>
        <end position="148"/>
    </location>
</feature>
<evidence type="ECO:0000313" key="3">
    <source>
        <dbReference type="Proteomes" id="UP000298656"/>
    </source>
</evidence>